<gene>
    <name evidence="2" type="ORF">SAMN05444320_10721</name>
</gene>
<protein>
    <submittedName>
        <fullName evidence="2">Uncharacterized protein</fullName>
    </submittedName>
</protein>
<dbReference type="EMBL" id="FQVN01000007">
    <property type="protein sequence ID" value="SHG21205.1"/>
    <property type="molecule type" value="Genomic_DNA"/>
</dbReference>
<sequence length="289" mass="32449">MTTAPDLPRVDEPVFRVEALPLLPYAPHPGLLILTAPHCVLRSIPAYQELTTWRGNTRVLLLRTRRVLADAEHARHVPGVHAVTAIPAGEITVEARFAVVYARYLGQLRHQPPRPSLLAGSPVTCASSIAHATTRPREMTLLPHLTTLSARGVVRDVVVWEWMWWPEAHLRVGPDLPDENLLRSMLPRLLWLRHATRHNQLPRTRAGSLLAQALNGRALSIQDVYRHFRLVRELLGNRTTSSPPHVTRTSREPRNGVDPSSARRLRHHPRSQGSRPTTLGQSTRLPVQA</sequence>
<proteinExistence type="predicted"/>
<dbReference type="RefSeq" id="WP_073486272.1">
    <property type="nucleotide sequence ID" value="NZ_FQVN01000007.1"/>
</dbReference>
<accession>A0A1M5HZ13</accession>
<dbReference type="AlphaFoldDB" id="A0A1M5HZ13"/>
<organism evidence="2 3">
    <name type="scientific">Streptoalloteichus hindustanus</name>
    <dbReference type="NCBI Taxonomy" id="2017"/>
    <lineage>
        <taxon>Bacteria</taxon>
        <taxon>Bacillati</taxon>
        <taxon>Actinomycetota</taxon>
        <taxon>Actinomycetes</taxon>
        <taxon>Pseudonocardiales</taxon>
        <taxon>Pseudonocardiaceae</taxon>
        <taxon>Streptoalloteichus</taxon>
    </lineage>
</organism>
<dbReference type="STRING" id="2017.SAMN05444320_10721"/>
<reference evidence="2 3" key="1">
    <citation type="submission" date="2016-11" db="EMBL/GenBank/DDBJ databases">
        <authorList>
            <person name="Jaros S."/>
            <person name="Januszkiewicz K."/>
            <person name="Wedrychowicz H."/>
        </authorList>
    </citation>
    <scope>NUCLEOTIDE SEQUENCE [LARGE SCALE GENOMIC DNA]</scope>
    <source>
        <strain evidence="2 3">DSM 44523</strain>
    </source>
</reference>
<evidence type="ECO:0000313" key="2">
    <source>
        <dbReference type="EMBL" id="SHG21205.1"/>
    </source>
</evidence>
<feature type="compositionally biased region" description="Polar residues" evidence="1">
    <location>
        <begin position="271"/>
        <end position="289"/>
    </location>
</feature>
<feature type="region of interest" description="Disordered" evidence="1">
    <location>
        <begin position="236"/>
        <end position="289"/>
    </location>
</feature>
<evidence type="ECO:0000256" key="1">
    <source>
        <dbReference type="SAM" id="MobiDB-lite"/>
    </source>
</evidence>
<keyword evidence="3" id="KW-1185">Reference proteome</keyword>
<name>A0A1M5HZ13_STRHI</name>
<evidence type="ECO:0000313" key="3">
    <source>
        <dbReference type="Proteomes" id="UP000184501"/>
    </source>
</evidence>
<dbReference type="Proteomes" id="UP000184501">
    <property type="component" value="Unassembled WGS sequence"/>
</dbReference>